<gene>
    <name evidence="1" type="ORF">EGYM00163_LOCUS1193</name>
</gene>
<name>A0A7S4C8L0_9EUGL</name>
<dbReference type="AlphaFoldDB" id="A0A7S4C8L0"/>
<organism evidence="1">
    <name type="scientific">Eutreptiella gymnastica</name>
    <dbReference type="NCBI Taxonomy" id="73025"/>
    <lineage>
        <taxon>Eukaryota</taxon>
        <taxon>Discoba</taxon>
        <taxon>Euglenozoa</taxon>
        <taxon>Euglenida</taxon>
        <taxon>Spirocuta</taxon>
        <taxon>Euglenophyceae</taxon>
        <taxon>Eutreptiales</taxon>
        <taxon>Eutreptiaceae</taxon>
        <taxon>Eutreptiella</taxon>
    </lineage>
</organism>
<accession>A0A7S4C8L0</accession>
<sequence length="157" mass="17490">MKDLDHKPVEGGFHCPPQRLFVETTFCGFKLGNTRPRGVCFVSVNCVCQPLMSFENFERCDKEKQEQAQAKVETWWGLTCCPGDSLVAVTTACRGTPANLCCTDAACNSSVLALQMHTTAEQCPHLVQEKKMPFTIAHSALLEQGVNNWLQHQDRDT</sequence>
<dbReference type="EMBL" id="HBJA01003709">
    <property type="protein sequence ID" value="CAE0790079.1"/>
    <property type="molecule type" value="Transcribed_RNA"/>
</dbReference>
<protein>
    <submittedName>
        <fullName evidence="1">Uncharacterized protein</fullName>
    </submittedName>
</protein>
<proteinExistence type="predicted"/>
<evidence type="ECO:0000313" key="1">
    <source>
        <dbReference type="EMBL" id="CAE0790079.1"/>
    </source>
</evidence>
<reference evidence="1" key="1">
    <citation type="submission" date="2021-01" db="EMBL/GenBank/DDBJ databases">
        <authorList>
            <person name="Corre E."/>
            <person name="Pelletier E."/>
            <person name="Niang G."/>
            <person name="Scheremetjew M."/>
            <person name="Finn R."/>
            <person name="Kale V."/>
            <person name="Holt S."/>
            <person name="Cochrane G."/>
            <person name="Meng A."/>
            <person name="Brown T."/>
            <person name="Cohen L."/>
        </authorList>
    </citation>
    <scope>NUCLEOTIDE SEQUENCE</scope>
    <source>
        <strain evidence="1">CCMP1594</strain>
    </source>
</reference>